<evidence type="ECO:0000256" key="1">
    <source>
        <dbReference type="SAM" id="Coils"/>
    </source>
</evidence>
<dbReference type="Gene3D" id="2.40.50.100">
    <property type="match status" value="1"/>
</dbReference>
<proteinExistence type="predicted"/>
<evidence type="ECO:0000313" key="3">
    <source>
        <dbReference type="EMBL" id="EKE27477.1"/>
    </source>
</evidence>
<keyword evidence="1" id="KW-0175">Coiled coil</keyword>
<gene>
    <name evidence="3" type="ORF">ACD_3C00202G0003</name>
</gene>
<dbReference type="Gene3D" id="1.10.287.470">
    <property type="entry name" value="Helix hairpin bin"/>
    <property type="match status" value="1"/>
</dbReference>
<dbReference type="GO" id="GO:0015562">
    <property type="term" value="F:efflux transmembrane transporter activity"/>
    <property type="evidence" value="ECO:0007669"/>
    <property type="project" value="TreeGrafter"/>
</dbReference>
<name>K2G002_9BACT</name>
<accession>K2G002</accession>
<protein>
    <recommendedName>
        <fullName evidence="4">Efflux transporter, RND family, MFP subunit</fullName>
    </recommendedName>
</protein>
<feature type="coiled-coil region" evidence="1">
    <location>
        <begin position="433"/>
        <end position="460"/>
    </location>
</feature>
<dbReference type="PROSITE" id="PS51257">
    <property type="entry name" value="PROKAR_LIPOPROTEIN"/>
    <property type="match status" value="1"/>
</dbReference>
<evidence type="ECO:0000256" key="2">
    <source>
        <dbReference type="SAM" id="SignalP"/>
    </source>
</evidence>
<organism evidence="3">
    <name type="scientific">uncultured bacterium</name>
    <name type="common">gcode 4</name>
    <dbReference type="NCBI Taxonomy" id="1234023"/>
    <lineage>
        <taxon>Bacteria</taxon>
        <taxon>environmental samples</taxon>
    </lineage>
</organism>
<dbReference type="AlphaFoldDB" id="K2G002"/>
<dbReference type="PANTHER" id="PTHR30469">
    <property type="entry name" value="MULTIDRUG RESISTANCE PROTEIN MDTA"/>
    <property type="match status" value="1"/>
</dbReference>
<feature type="chain" id="PRO_5017384332" description="Efflux transporter, RND family, MFP subunit" evidence="2">
    <location>
        <begin position="24"/>
        <end position="664"/>
    </location>
</feature>
<sequence>MKKIFIILLLTFALASCWNQETAEKKFYKTYTVKEWSVSSRDSILSTLEWTSTSILAFKNPWRIKSIAVREWDKVKAGDVMATLSNEEANISFAWMNDVLDEMSKMWVDVAAISDDTIKMKEAVSSLYDERLRLLDDTYAKSKIATQMAVKDLDLSKSNYEDVSMISIWSLTSSDQKIKQAENAFKMSKNNLDNSKISLETAKSNILKNSINSLTNAYIVARNAREYTDVILSLTNTNKNKNIDYEIYLWAKNLQFKNNAISSFWNFNAKYLETYNLYSQKIVGKDDIPKATVVEALQSANSTLEALRDHLHDFKDMLDNSIPAATLPDETLNNMKIQTSTILSNLEQVILSSNWAWVKWSLEMINSFDSDYSQKIKQLEDALDIAAEDMNLAKTWKDITVKDNSKNLSWLKTNISIKEDSVKLSKISEEEVIKNMNLLKQEKISKLQELDAKLSEINSKLSEIWSKKAEVRLSGNLAVNSIESWIIRAPFDGVVIKVAIDEGAVVGWGTPLITFTSTDKKILKAYIDNTKMNLKIWDEVKLINEKTRQTLTWSVLNVSDTQDLINKKNHIEIKTTNENAKVGDRFLIDISRKQDKQSIIIPVKSLITKYWTPWVYVFKNKKAEFKLVSIIQSDAEYASVTWVSVWDKVITDWKDNILDGEILE</sequence>
<keyword evidence="2" id="KW-0732">Signal</keyword>
<reference evidence="3" key="1">
    <citation type="journal article" date="2012" name="Science">
        <title>Fermentation, hydrogen, and sulfur metabolism in multiple uncultivated bacterial phyla.</title>
        <authorList>
            <person name="Wrighton K.C."/>
            <person name="Thomas B.C."/>
            <person name="Sharon I."/>
            <person name="Miller C.S."/>
            <person name="Castelle C.J."/>
            <person name="VerBerkmoes N.C."/>
            <person name="Wilkins M.J."/>
            <person name="Hettich R.L."/>
            <person name="Lipton M.S."/>
            <person name="Williams K.H."/>
            <person name="Long P.E."/>
            <person name="Banfield J.F."/>
        </authorList>
    </citation>
    <scope>NUCLEOTIDE SEQUENCE [LARGE SCALE GENOMIC DNA]</scope>
</reference>
<comment type="caution">
    <text evidence="3">The sequence shown here is derived from an EMBL/GenBank/DDBJ whole genome shotgun (WGS) entry which is preliminary data.</text>
</comment>
<dbReference type="Gene3D" id="2.40.30.170">
    <property type="match status" value="1"/>
</dbReference>
<feature type="signal peptide" evidence="2">
    <location>
        <begin position="1"/>
        <end position="23"/>
    </location>
</feature>
<evidence type="ECO:0008006" key="4">
    <source>
        <dbReference type="Google" id="ProtNLM"/>
    </source>
</evidence>
<dbReference type="GO" id="GO:1990281">
    <property type="term" value="C:efflux pump complex"/>
    <property type="evidence" value="ECO:0007669"/>
    <property type="project" value="TreeGrafter"/>
</dbReference>
<dbReference type="EMBL" id="AMFJ01000476">
    <property type="protein sequence ID" value="EKE27477.1"/>
    <property type="molecule type" value="Genomic_DNA"/>
</dbReference>